<dbReference type="PANTHER" id="PTHR36115:SF4">
    <property type="entry name" value="MEMBRANE PROTEIN"/>
    <property type="match status" value="1"/>
</dbReference>
<proteinExistence type="predicted"/>
<evidence type="ECO:0000256" key="4">
    <source>
        <dbReference type="ARBA" id="ARBA00022989"/>
    </source>
</evidence>
<dbReference type="PANTHER" id="PTHR36115">
    <property type="entry name" value="PROLINE-RICH ANTIGEN HOMOLOG-RELATED"/>
    <property type="match status" value="1"/>
</dbReference>
<reference evidence="9" key="1">
    <citation type="journal article" date="2019" name="Int. J. Syst. Evol. Microbiol.">
        <title>The Global Catalogue of Microorganisms (GCM) 10K type strain sequencing project: providing services to taxonomists for standard genome sequencing and annotation.</title>
        <authorList>
            <consortium name="The Broad Institute Genomics Platform"/>
            <consortium name="The Broad Institute Genome Sequencing Center for Infectious Disease"/>
            <person name="Wu L."/>
            <person name="Ma J."/>
        </authorList>
    </citation>
    <scope>NUCLEOTIDE SEQUENCE [LARGE SCALE GENOMIC DNA]</scope>
    <source>
        <strain evidence="9">JCM 17224</strain>
    </source>
</reference>
<feature type="transmembrane region" description="Helical" evidence="6">
    <location>
        <begin position="9"/>
        <end position="27"/>
    </location>
</feature>
<evidence type="ECO:0000256" key="6">
    <source>
        <dbReference type="SAM" id="Phobius"/>
    </source>
</evidence>
<keyword evidence="3 6" id="KW-0812">Transmembrane</keyword>
<keyword evidence="9" id="KW-1185">Reference proteome</keyword>
<keyword evidence="5 6" id="KW-0472">Membrane</keyword>
<evidence type="ECO:0000256" key="1">
    <source>
        <dbReference type="ARBA" id="ARBA00004651"/>
    </source>
</evidence>
<dbReference type="Pfam" id="PF06271">
    <property type="entry name" value="RDD"/>
    <property type="match status" value="1"/>
</dbReference>
<comment type="caution">
    <text evidence="8">The sequence shown here is derived from an EMBL/GenBank/DDBJ whole genome shotgun (WGS) entry which is preliminary data.</text>
</comment>
<protein>
    <recommendedName>
        <fullName evidence="7">RDD domain-containing protein</fullName>
    </recommendedName>
</protein>
<dbReference type="InterPro" id="IPR010432">
    <property type="entry name" value="RDD"/>
</dbReference>
<sequence>MDASLTRRFLNWLIDNVGVLLLLTVLVRLGSNPAATRLYLRLASVGLLFIYYVGTEFFFQRSLGKLLTQTVVVSRDDERPSFGAILLRTVCRFIPLEPVSLLLSGKRAWHDSLSGTKVVFVNY</sequence>
<keyword evidence="2" id="KW-1003">Cell membrane</keyword>
<evidence type="ECO:0000313" key="8">
    <source>
        <dbReference type="EMBL" id="GAA4000506.1"/>
    </source>
</evidence>
<accession>A0ABP7RPI5</accession>
<dbReference type="InterPro" id="IPR051791">
    <property type="entry name" value="Pra-immunoreactive"/>
</dbReference>
<evidence type="ECO:0000256" key="3">
    <source>
        <dbReference type="ARBA" id="ARBA00022692"/>
    </source>
</evidence>
<evidence type="ECO:0000256" key="2">
    <source>
        <dbReference type="ARBA" id="ARBA00022475"/>
    </source>
</evidence>
<feature type="domain" description="RDD" evidence="7">
    <location>
        <begin position="3"/>
        <end position="104"/>
    </location>
</feature>
<name>A0ABP7RPI5_9BACT</name>
<gene>
    <name evidence="8" type="ORF">GCM10022408_09490</name>
</gene>
<dbReference type="EMBL" id="BAABDJ010000006">
    <property type="protein sequence ID" value="GAA4000506.1"/>
    <property type="molecule type" value="Genomic_DNA"/>
</dbReference>
<evidence type="ECO:0000256" key="5">
    <source>
        <dbReference type="ARBA" id="ARBA00023136"/>
    </source>
</evidence>
<organism evidence="8 9">
    <name type="scientific">Hymenobacter fastidiosus</name>
    <dbReference type="NCBI Taxonomy" id="486264"/>
    <lineage>
        <taxon>Bacteria</taxon>
        <taxon>Pseudomonadati</taxon>
        <taxon>Bacteroidota</taxon>
        <taxon>Cytophagia</taxon>
        <taxon>Cytophagales</taxon>
        <taxon>Hymenobacteraceae</taxon>
        <taxon>Hymenobacter</taxon>
    </lineage>
</organism>
<feature type="transmembrane region" description="Helical" evidence="6">
    <location>
        <begin position="39"/>
        <end position="59"/>
    </location>
</feature>
<dbReference type="Proteomes" id="UP001500567">
    <property type="component" value="Unassembled WGS sequence"/>
</dbReference>
<keyword evidence="4 6" id="KW-1133">Transmembrane helix</keyword>
<evidence type="ECO:0000313" key="9">
    <source>
        <dbReference type="Proteomes" id="UP001500567"/>
    </source>
</evidence>
<dbReference type="RefSeq" id="WP_345071340.1">
    <property type="nucleotide sequence ID" value="NZ_BAABDJ010000006.1"/>
</dbReference>
<evidence type="ECO:0000259" key="7">
    <source>
        <dbReference type="Pfam" id="PF06271"/>
    </source>
</evidence>
<comment type="subcellular location">
    <subcellularLocation>
        <location evidence="1">Cell membrane</location>
        <topology evidence="1">Multi-pass membrane protein</topology>
    </subcellularLocation>
</comment>